<dbReference type="OrthoDB" id="289899at2759"/>
<comment type="caution">
    <text evidence="2">The sequence shown here is derived from an EMBL/GenBank/DDBJ whole genome shotgun (WGS) entry which is preliminary data.</text>
</comment>
<keyword evidence="1" id="KW-1133">Transmembrane helix</keyword>
<dbReference type="EMBL" id="LDAU01000126">
    <property type="protein sequence ID" value="KRX03754.1"/>
    <property type="molecule type" value="Genomic_DNA"/>
</dbReference>
<organism evidence="2 3">
    <name type="scientific">Pseudocohnilembus persalinus</name>
    <name type="common">Ciliate</name>
    <dbReference type="NCBI Taxonomy" id="266149"/>
    <lineage>
        <taxon>Eukaryota</taxon>
        <taxon>Sar</taxon>
        <taxon>Alveolata</taxon>
        <taxon>Ciliophora</taxon>
        <taxon>Intramacronucleata</taxon>
        <taxon>Oligohymenophorea</taxon>
        <taxon>Scuticociliatia</taxon>
        <taxon>Philasterida</taxon>
        <taxon>Pseudocohnilembidae</taxon>
        <taxon>Pseudocohnilembus</taxon>
    </lineage>
</organism>
<keyword evidence="3" id="KW-1185">Reference proteome</keyword>
<keyword evidence="1" id="KW-0472">Membrane</keyword>
<name>A0A0V0QNQ8_PSEPJ</name>
<feature type="transmembrane region" description="Helical" evidence="1">
    <location>
        <begin position="129"/>
        <end position="150"/>
    </location>
</feature>
<sequence length="186" mass="21911">MSNYFLKSNQPLNYQPAKKDERLPLSIDNAQILCGNGHKYQLKAIFVSSLQYLFASFLAAGWPLLFQNPTFYCYKDATQTDYEECDRRDACNLKFQGQSKDAINYFVDKDDEYFNLTEQYELYCTDNSWIYNTTQIFILGGVLGSLYFAFRMEQKGRLRYSNIYNMYDINAKNIIIILQFDLQSFE</sequence>
<feature type="transmembrane region" description="Helical" evidence="1">
    <location>
        <begin position="45"/>
        <end position="65"/>
    </location>
</feature>
<proteinExistence type="predicted"/>
<keyword evidence="1" id="KW-0812">Transmembrane</keyword>
<evidence type="ECO:0008006" key="4">
    <source>
        <dbReference type="Google" id="ProtNLM"/>
    </source>
</evidence>
<dbReference type="Proteomes" id="UP000054937">
    <property type="component" value="Unassembled WGS sequence"/>
</dbReference>
<protein>
    <recommendedName>
        <fullName evidence="4">Transmembrane protein</fullName>
    </recommendedName>
</protein>
<evidence type="ECO:0000313" key="2">
    <source>
        <dbReference type="EMBL" id="KRX03754.1"/>
    </source>
</evidence>
<reference evidence="2 3" key="1">
    <citation type="journal article" date="2015" name="Sci. Rep.">
        <title>Genome of the facultative scuticociliatosis pathogen Pseudocohnilembus persalinus provides insight into its virulence through horizontal gene transfer.</title>
        <authorList>
            <person name="Xiong J."/>
            <person name="Wang G."/>
            <person name="Cheng J."/>
            <person name="Tian M."/>
            <person name="Pan X."/>
            <person name="Warren A."/>
            <person name="Jiang C."/>
            <person name="Yuan D."/>
            <person name="Miao W."/>
        </authorList>
    </citation>
    <scope>NUCLEOTIDE SEQUENCE [LARGE SCALE GENOMIC DNA]</scope>
    <source>
        <strain evidence="2">36N120E</strain>
    </source>
</reference>
<evidence type="ECO:0000256" key="1">
    <source>
        <dbReference type="SAM" id="Phobius"/>
    </source>
</evidence>
<accession>A0A0V0QNQ8</accession>
<evidence type="ECO:0000313" key="3">
    <source>
        <dbReference type="Proteomes" id="UP000054937"/>
    </source>
</evidence>
<dbReference type="AlphaFoldDB" id="A0A0V0QNQ8"/>
<dbReference type="InParanoid" id="A0A0V0QNQ8"/>
<gene>
    <name evidence="2" type="ORF">PPERSA_04262</name>
</gene>